<name>A0A0A5HRL9_9BACI</name>
<dbReference type="Pfam" id="PF00583">
    <property type="entry name" value="Acetyltransf_1"/>
    <property type="match status" value="1"/>
</dbReference>
<proteinExistence type="predicted"/>
<dbReference type="RefSeq" id="WP_027447047.1">
    <property type="nucleotide sequence ID" value="NZ_AULJ01000046.1"/>
</dbReference>
<evidence type="ECO:0000313" key="3">
    <source>
        <dbReference type="Proteomes" id="UP000030403"/>
    </source>
</evidence>
<dbReference type="InterPro" id="IPR016181">
    <property type="entry name" value="Acyl_CoA_acyltransferase"/>
</dbReference>
<dbReference type="AlphaFoldDB" id="A0A0A5HRL9"/>
<keyword evidence="2" id="KW-0808">Transferase</keyword>
<dbReference type="EMBL" id="AVPF01000032">
    <property type="protein sequence ID" value="KGX86277.1"/>
    <property type="molecule type" value="Genomic_DNA"/>
</dbReference>
<dbReference type="OrthoDB" id="9786032at2"/>
<gene>
    <name evidence="2" type="ORF">N783_12415</name>
</gene>
<dbReference type="STRING" id="1385511.GCA_000425225_03453"/>
<dbReference type="Proteomes" id="UP000030403">
    <property type="component" value="Unassembled WGS sequence"/>
</dbReference>
<dbReference type="InterPro" id="IPR000182">
    <property type="entry name" value="GNAT_dom"/>
</dbReference>
<dbReference type="PROSITE" id="PS51186">
    <property type="entry name" value="GNAT"/>
    <property type="match status" value="1"/>
</dbReference>
<protein>
    <submittedName>
        <fullName evidence="2">Acetyltransferase</fullName>
    </submittedName>
</protein>
<organism evidence="2 3">
    <name type="scientific">Pontibacillus marinus BH030004 = DSM 16465</name>
    <dbReference type="NCBI Taxonomy" id="1385511"/>
    <lineage>
        <taxon>Bacteria</taxon>
        <taxon>Bacillati</taxon>
        <taxon>Bacillota</taxon>
        <taxon>Bacilli</taxon>
        <taxon>Bacillales</taxon>
        <taxon>Bacillaceae</taxon>
        <taxon>Pontibacillus</taxon>
    </lineage>
</organism>
<accession>A0A0A5HRL9</accession>
<dbReference type="SUPFAM" id="SSF55729">
    <property type="entry name" value="Acyl-CoA N-acyltransferases (Nat)"/>
    <property type="match status" value="1"/>
</dbReference>
<comment type="caution">
    <text evidence="2">The sequence shown here is derived from an EMBL/GenBank/DDBJ whole genome shotgun (WGS) entry which is preliminary data.</text>
</comment>
<keyword evidence="3" id="KW-1185">Reference proteome</keyword>
<dbReference type="CDD" id="cd04301">
    <property type="entry name" value="NAT_SF"/>
    <property type="match status" value="1"/>
</dbReference>
<reference evidence="2 3" key="1">
    <citation type="submission" date="2013-08" db="EMBL/GenBank/DDBJ databases">
        <authorList>
            <person name="Huang J."/>
            <person name="Wang G."/>
        </authorList>
    </citation>
    <scope>NUCLEOTIDE SEQUENCE [LARGE SCALE GENOMIC DNA]</scope>
    <source>
        <strain evidence="2 3">BH030004</strain>
    </source>
</reference>
<feature type="domain" description="N-acetyltransferase" evidence="1">
    <location>
        <begin position="3"/>
        <end position="157"/>
    </location>
</feature>
<evidence type="ECO:0000259" key="1">
    <source>
        <dbReference type="PROSITE" id="PS51186"/>
    </source>
</evidence>
<sequence length="157" mass="18127">MDIRLEKATEADASRIFDIQAEAFQPLLEKYKDIKTNPANESIDRVLTRIKNPNGDFYKICISGNVVAGAICVTREDEIAHYWISPMFILPEYQGQGIAQRSLSLLEDMLPDAEMWKLATILEEKRNVHLYEKIGYVRTGEEKKLNEYATLGYFQKY</sequence>
<dbReference type="Gene3D" id="3.40.630.30">
    <property type="match status" value="1"/>
</dbReference>
<dbReference type="GO" id="GO:0016747">
    <property type="term" value="F:acyltransferase activity, transferring groups other than amino-acyl groups"/>
    <property type="evidence" value="ECO:0007669"/>
    <property type="project" value="InterPro"/>
</dbReference>
<dbReference type="eggNOG" id="COG0456">
    <property type="taxonomic scope" value="Bacteria"/>
</dbReference>
<evidence type="ECO:0000313" key="2">
    <source>
        <dbReference type="EMBL" id="KGX86277.1"/>
    </source>
</evidence>